<name>W6N6J7_CLOTY</name>
<dbReference type="OrthoDB" id="9761531at2"/>
<dbReference type="SMART" id="SM00849">
    <property type="entry name" value="Lactamase_B"/>
    <property type="match status" value="1"/>
</dbReference>
<dbReference type="GeneID" id="29420208"/>
<organism evidence="2 3">
    <name type="scientific">Clostridium tyrobutyricum DIVETGP</name>
    <dbReference type="NCBI Taxonomy" id="1408889"/>
    <lineage>
        <taxon>Bacteria</taxon>
        <taxon>Bacillati</taxon>
        <taxon>Bacillota</taxon>
        <taxon>Clostridia</taxon>
        <taxon>Eubacteriales</taxon>
        <taxon>Clostridiaceae</taxon>
        <taxon>Clostridium</taxon>
    </lineage>
</organism>
<dbReference type="PANTHER" id="PTHR30619:SF7">
    <property type="entry name" value="BETA-LACTAMASE DOMAIN PROTEIN"/>
    <property type="match status" value="1"/>
</dbReference>
<dbReference type="InterPro" id="IPR001279">
    <property type="entry name" value="Metallo-B-lactamas"/>
</dbReference>
<protein>
    <submittedName>
        <fullName evidence="2">Metallo beta-lactamase superfamily lipoprotein</fullName>
    </submittedName>
</protein>
<dbReference type="InterPro" id="IPR036866">
    <property type="entry name" value="RibonucZ/Hydroxyglut_hydro"/>
</dbReference>
<accession>W6N6J7</accession>
<evidence type="ECO:0000259" key="1">
    <source>
        <dbReference type="SMART" id="SM00849"/>
    </source>
</evidence>
<keyword evidence="2" id="KW-0449">Lipoprotein</keyword>
<comment type="caution">
    <text evidence="2">The sequence shown here is derived from an EMBL/GenBank/DDBJ whole genome shotgun (WGS) entry which is preliminary data.</text>
</comment>
<dbReference type="RefSeq" id="WP_017896005.1">
    <property type="nucleotide sequence ID" value="NZ_CBXI010000033.1"/>
</dbReference>
<dbReference type="Pfam" id="PF00753">
    <property type="entry name" value="Lactamase_B"/>
    <property type="match status" value="1"/>
</dbReference>
<evidence type="ECO:0000313" key="2">
    <source>
        <dbReference type="EMBL" id="CDL91815.1"/>
    </source>
</evidence>
<feature type="domain" description="Metallo-beta-lactamase" evidence="1">
    <location>
        <begin position="48"/>
        <end position="242"/>
    </location>
</feature>
<dbReference type="Gene3D" id="3.60.15.10">
    <property type="entry name" value="Ribonuclease Z/Hydroxyacylglutathione hydrolase-like"/>
    <property type="match status" value="1"/>
</dbReference>
<dbReference type="AlphaFoldDB" id="W6N6J7"/>
<proteinExistence type="predicted"/>
<dbReference type="SUPFAM" id="SSF56281">
    <property type="entry name" value="Metallo-hydrolase/oxidoreductase"/>
    <property type="match status" value="1"/>
</dbReference>
<dbReference type="Proteomes" id="UP000019482">
    <property type="component" value="Unassembled WGS sequence"/>
</dbReference>
<dbReference type="EMBL" id="CBXI010000033">
    <property type="protein sequence ID" value="CDL91815.1"/>
    <property type="molecule type" value="Genomic_DNA"/>
</dbReference>
<sequence length="285" mass="32206">MGFIKKYCTMISIMLISIFLLCSCTYFKSSNESDSYNGIKVHYIDIDQGDSELIQVNGKNLLIDAGPNKSKDKLMSYLSNHNIKKFDYVIATHPDEDHIGGMGDVIKNYTVDTFYAPKKISNTRTFEYMINQLKNKNMKIDVPKPGMQLDFGNNTKAEILAPNSDSYPDTNDYSIVLKITYGNNKFLFTGDAEKASEMEMLHKNYDITADVLKVGHHGSSSSTSEEFLNRVNPKIAIISCGKDNKYGHPTKKTINKLKKKDIQIYRTDIDETIVLKSDGNTITKE</sequence>
<dbReference type="InterPro" id="IPR052159">
    <property type="entry name" value="Competence_DNA_uptake"/>
</dbReference>
<keyword evidence="3" id="KW-1185">Reference proteome</keyword>
<evidence type="ECO:0000313" key="3">
    <source>
        <dbReference type="Proteomes" id="UP000019482"/>
    </source>
</evidence>
<dbReference type="InterPro" id="IPR035681">
    <property type="entry name" value="ComA-like_MBL"/>
</dbReference>
<dbReference type="CDD" id="cd07731">
    <property type="entry name" value="ComA-like_MBL-fold"/>
    <property type="match status" value="1"/>
</dbReference>
<dbReference type="PANTHER" id="PTHR30619">
    <property type="entry name" value="DNA INTERNALIZATION/COMPETENCE PROTEIN COMEC/REC2"/>
    <property type="match status" value="1"/>
</dbReference>
<dbReference type="PROSITE" id="PS51257">
    <property type="entry name" value="PROKAR_LIPOPROTEIN"/>
    <property type="match status" value="1"/>
</dbReference>
<gene>
    <name evidence="2" type="ORF">CTDIVETGP_1885</name>
</gene>
<reference evidence="2 3" key="1">
    <citation type="journal article" date="2015" name="Genome Announc.">
        <title>Draft Genome Sequence of Clostridium tyrobutyricum Strain DIVETGP, Isolated from Cow's Milk for Grana Padano Production.</title>
        <authorList>
            <person name="Soggiu A."/>
            <person name="Piras C."/>
            <person name="Gaiarsa S."/>
            <person name="Sassera D."/>
            <person name="Roncada P."/>
            <person name="Bendixen E."/>
            <person name="Brasca M."/>
            <person name="Bonizzi L."/>
        </authorList>
    </citation>
    <scope>NUCLEOTIDE SEQUENCE [LARGE SCALE GENOMIC DNA]</scope>
    <source>
        <strain evidence="2 3">DIVETGP</strain>
    </source>
</reference>